<dbReference type="PROSITE" id="PS00028">
    <property type="entry name" value="ZINC_FINGER_C2H2_1"/>
    <property type="match status" value="2"/>
</dbReference>
<accession>A0A9D4QEM5</accession>
<dbReference type="SMART" id="SM00355">
    <property type="entry name" value="ZnF_C2H2"/>
    <property type="match status" value="2"/>
</dbReference>
<reference evidence="4" key="2">
    <citation type="submission" date="2021-09" db="EMBL/GenBank/DDBJ databases">
        <authorList>
            <person name="Jia N."/>
            <person name="Wang J."/>
            <person name="Shi W."/>
            <person name="Du L."/>
            <person name="Sun Y."/>
            <person name="Zhan W."/>
            <person name="Jiang J."/>
            <person name="Wang Q."/>
            <person name="Zhang B."/>
            <person name="Ji P."/>
            <person name="Sakyi L.B."/>
            <person name="Cui X."/>
            <person name="Yuan T."/>
            <person name="Jiang B."/>
            <person name="Yang W."/>
            <person name="Lam T.T.-Y."/>
            <person name="Chang Q."/>
            <person name="Ding S."/>
            <person name="Wang X."/>
            <person name="Zhu J."/>
            <person name="Ruan X."/>
            <person name="Zhao L."/>
            <person name="Wei J."/>
            <person name="Que T."/>
            <person name="Du C."/>
            <person name="Cheng J."/>
            <person name="Dai P."/>
            <person name="Han X."/>
            <person name="Huang E."/>
            <person name="Gao Y."/>
            <person name="Liu J."/>
            <person name="Shao H."/>
            <person name="Ye R."/>
            <person name="Li L."/>
            <person name="Wei W."/>
            <person name="Wang X."/>
            <person name="Wang C."/>
            <person name="Huo Q."/>
            <person name="Li W."/>
            <person name="Guo W."/>
            <person name="Chen H."/>
            <person name="Chen S."/>
            <person name="Zhou L."/>
            <person name="Zhou L."/>
            <person name="Ni X."/>
            <person name="Tian J."/>
            <person name="Zhou Y."/>
            <person name="Sheng Y."/>
            <person name="Liu T."/>
            <person name="Pan Y."/>
            <person name="Xia L."/>
            <person name="Li J."/>
            <person name="Zhao F."/>
            <person name="Cao W."/>
        </authorList>
    </citation>
    <scope>NUCLEOTIDE SEQUENCE</scope>
    <source>
        <strain evidence="4">Rsan-2018</strain>
        <tissue evidence="4">Larvae</tissue>
    </source>
</reference>
<keyword evidence="1" id="KW-0862">Zinc</keyword>
<keyword evidence="1" id="KW-0863">Zinc-finger</keyword>
<dbReference type="SUPFAM" id="SSF57667">
    <property type="entry name" value="beta-beta-alpha zinc fingers"/>
    <property type="match status" value="1"/>
</dbReference>
<keyword evidence="5" id="KW-1185">Reference proteome</keyword>
<evidence type="ECO:0000259" key="3">
    <source>
        <dbReference type="PROSITE" id="PS50157"/>
    </source>
</evidence>
<sequence length="174" mass="20087">MFLFGAQMAPVVKREAIQVSSLTSTVHPRASQEAREVELRKVVHFARKGIKEHRWQSWWSWNSERQYLEKEKKPKPQPAASESQSHVSKKATGVKNEKPAQTVEDDFKISYRCESCDTLFPKKHDLEWHLREHTGVRPLPCGLCPMKFLNGRLLAAHHTRHHGLGSKWKRCGAD</sequence>
<name>A0A9D4QEM5_RHISA</name>
<dbReference type="InterPro" id="IPR036236">
    <property type="entry name" value="Znf_C2H2_sf"/>
</dbReference>
<feature type="domain" description="C2H2-type" evidence="3">
    <location>
        <begin position="111"/>
        <end position="138"/>
    </location>
</feature>
<protein>
    <recommendedName>
        <fullName evidence="3">C2H2-type domain-containing protein</fullName>
    </recommendedName>
</protein>
<evidence type="ECO:0000313" key="5">
    <source>
        <dbReference type="Proteomes" id="UP000821837"/>
    </source>
</evidence>
<feature type="region of interest" description="Disordered" evidence="2">
    <location>
        <begin position="69"/>
        <end position="99"/>
    </location>
</feature>
<evidence type="ECO:0000256" key="1">
    <source>
        <dbReference type="PROSITE-ProRule" id="PRU00042"/>
    </source>
</evidence>
<reference evidence="4" key="1">
    <citation type="journal article" date="2020" name="Cell">
        <title>Large-Scale Comparative Analyses of Tick Genomes Elucidate Their Genetic Diversity and Vector Capacities.</title>
        <authorList>
            <consortium name="Tick Genome and Microbiome Consortium (TIGMIC)"/>
            <person name="Jia N."/>
            <person name="Wang J."/>
            <person name="Shi W."/>
            <person name="Du L."/>
            <person name="Sun Y."/>
            <person name="Zhan W."/>
            <person name="Jiang J.F."/>
            <person name="Wang Q."/>
            <person name="Zhang B."/>
            <person name="Ji P."/>
            <person name="Bell-Sakyi L."/>
            <person name="Cui X.M."/>
            <person name="Yuan T.T."/>
            <person name="Jiang B.G."/>
            <person name="Yang W.F."/>
            <person name="Lam T.T."/>
            <person name="Chang Q.C."/>
            <person name="Ding S.J."/>
            <person name="Wang X.J."/>
            <person name="Zhu J.G."/>
            <person name="Ruan X.D."/>
            <person name="Zhao L."/>
            <person name="Wei J.T."/>
            <person name="Ye R.Z."/>
            <person name="Que T.C."/>
            <person name="Du C.H."/>
            <person name="Zhou Y.H."/>
            <person name="Cheng J.X."/>
            <person name="Dai P.F."/>
            <person name="Guo W.B."/>
            <person name="Han X.H."/>
            <person name="Huang E.J."/>
            <person name="Li L.F."/>
            <person name="Wei W."/>
            <person name="Gao Y.C."/>
            <person name="Liu J.Z."/>
            <person name="Shao H.Z."/>
            <person name="Wang X."/>
            <person name="Wang C.C."/>
            <person name="Yang T.C."/>
            <person name="Huo Q.B."/>
            <person name="Li W."/>
            <person name="Chen H.Y."/>
            <person name="Chen S.E."/>
            <person name="Zhou L.G."/>
            <person name="Ni X.B."/>
            <person name="Tian J.H."/>
            <person name="Sheng Y."/>
            <person name="Liu T."/>
            <person name="Pan Y.S."/>
            <person name="Xia L.Y."/>
            <person name="Li J."/>
            <person name="Zhao F."/>
            <person name="Cao W.C."/>
        </authorList>
    </citation>
    <scope>NUCLEOTIDE SEQUENCE</scope>
    <source>
        <strain evidence="4">Rsan-2018</strain>
    </source>
</reference>
<keyword evidence="1" id="KW-0479">Metal-binding</keyword>
<gene>
    <name evidence="4" type="ORF">HPB52_015741</name>
</gene>
<evidence type="ECO:0000256" key="2">
    <source>
        <dbReference type="SAM" id="MobiDB-lite"/>
    </source>
</evidence>
<comment type="caution">
    <text evidence="4">The sequence shown here is derived from an EMBL/GenBank/DDBJ whole genome shotgun (WGS) entry which is preliminary data.</text>
</comment>
<proteinExistence type="predicted"/>
<dbReference type="PROSITE" id="PS50157">
    <property type="entry name" value="ZINC_FINGER_C2H2_2"/>
    <property type="match status" value="1"/>
</dbReference>
<dbReference type="AlphaFoldDB" id="A0A9D4QEM5"/>
<evidence type="ECO:0000313" key="4">
    <source>
        <dbReference type="EMBL" id="KAH7976521.1"/>
    </source>
</evidence>
<dbReference type="VEuPathDB" id="VectorBase:RSAN_032653"/>
<organism evidence="4 5">
    <name type="scientific">Rhipicephalus sanguineus</name>
    <name type="common">Brown dog tick</name>
    <name type="synonym">Ixodes sanguineus</name>
    <dbReference type="NCBI Taxonomy" id="34632"/>
    <lineage>
        <taxon>Eukaryota</taxon>
        <taxon>Metazoa</taxon>
        <taxon>Ecdysozoa</taxon>
        <taxon>Arthropoda</taxon>
        <taxon>Chelicerata</taxon>
        <taxon>Arachnida</taxon>
        <taxon>Acari</taxon>
        <taxon>Parasitiformes</taxon>
        <taxon>Ixodida</taxon>
        <taxon>Ixodoidea</taxon>
        <taxon>Ixodidae</taxon>
        <taxon>Rhipicephalinae</taxon>
        <taxon>Rhipicephalus</taxon>
        <taxon>Rhipicephalus</taxon>
    </lineage>
</organism>
<dbReference type="Gene3D" id="3.30.160.60">
    <property type="entry name" value="Classic Zinc Finger"/>
    <property type="match status" value="1"/>
</dbReference>
<dbReference type="InterPro" id="IPR013087">
    <property type="entry name" value="Znf_C2H2_type"/>
</dbReference>
<dbReference type="EMBL" id="JABSTV010001246">
    <property type="protein sequence ID" value="KAH7976521.1"/>
    <property type="molecule type" value="Genomic_DNA"/>
</dbReference>
<dbReference type="GO" id="GO:0008270">
    <property type="term" value="F:zinc ion binding"/>
    <property type="evidence" value="ECO:0007669"/>
    <property type="project" value="UniProtKB-KW"/>
</dbReference>
<dbReference type="Proteomes" id="UP000821837">
    <property type="component" value="Chromosome 10"/>
</dbReference>